<evidence type="ECO:0000256" key="4">
    <source>
        <dbReference type="SAM" id="MobiDB-lite"/>
    </source>
</evidence>
<comment type="similarity">
    <text evidence="1 3">Belongs to the D-isomer specific 2-hydroxyacid dehydrogenase family.</text>
</comment>
<evidence type="ECO:0000256" key="3">
    <source>
        <dbReference type="RuleBase" id="RU003719"/>
    </source>
</evidence>
<accession>A0ABQ4EBA6</accession>
<sequence>MSGRNVLVTSRSFSSGSRDLLGELHAAGLTVVRGPTDHRLDALRPLLADSVGWIAGTAPVTEAHLAAAPRLAILARYGVGVDAVDLTSAAAHGVVVTNTPGANTEAVADLTIGLLLAVLRGIPAGDRRVRAGEWSVSRGRELGASTVGLVGYGRIGRAVAARLRGFGAELLAYDPMLDAAAIRAAGAEPADLADLPRRCSVVSLHAPGGSRPLVDADWLAGAGDGLILVNTARADLVDEPALVEALRSGTIAGYAADTLDTESTGAGSPLLAEDLADRVVLTPHLGAQTVEAIDRMGSLAVADLLAVLGGDTPKHPVRTADGPGSDSDSDSGSGLGSGSGSGWGSGLGSGSG</sequence>
<feature type="domain" description="D-isomer specific 2-hydroxyacid dehydrogenase catalytic" evidence="5">
    <location>
        <begin position="48"/>
        <end position="317"/>
    </location>
</feature>
<evidence type="ECO:0000313" key="7">
    <source>
        <dbReference type="EMBL" id="GIG92018.1"/>
    </source>
</evidence>
<evidence type="ECO:0000259" key="6">
    <source>
        <dbReference type="Pfam" id="PF02826"/>
    </source>
</evidence>
<evidence type="ECO:0000313" key="8">
    <source>
        <dbReference type="Proteomes" id="UP000646749"/>
    </source>
</evidence>
<keyword evidence="2 3" id="KW-0560">Oxidoreductase</keyword>
<dbReference type="InterPro" id="IPR050223">
    <property type="entry name" value="D-isomer_2-hydroxyacid_DH"/>
</dbReference>
<dbReference type="PANTHER" id="PTHR10996">
    <property type="entry name" value="2-HYDROXYACID DEHYDROGENASE-RELATED"/>
    <property type="match status" value="1"/>
</dbReference>
<evidence type="ECO:0000259" key="5">
    <source>
        <dbReference type="Pfam" id="PF00389"/>
    </source>
</evidence>
<comment type="caution">
    <text evidence="7">The sequence shown here is derived from an EMBL/GenBank/DDBJ whole genome shotgun (WGS) entry which is preliminary data.</text>
</comment>
<protein>
    <recommendedName>
        <fullName evidence="9">Hydroxyacid dehydrogenase</fullName>
    </recommendedName>
</protein>
<dbReference type="Gene3D" id="3.40.50.720">
    <property type="entry name" value="NAD(P)-binding Rossmann-like Domain"/>
    <property type="match status" value="2"/>
</dbReference>
<evidence type="ECO:0008006" key="9">
    <source>
        <dbReference type="Google" id="ProtNLM"/>
    </source>
</evidence>
<dbReference type="EMBL" id="BONW01000041">
    <property type="protein sequence ID" value="GIG92018.1"/>
    <property type="molecule type" value="Genomic_DNA"/>
</dbReference>
<evidence type="ECO:0000256" key="2">
    <source>
        <dbReference type="ARBA" id="ARBA00023002"/>
    </source>
</evidence>
<feature type="compositionally biased region" description="Low complexity" evidence="4">
    <location>
        <begin position="321"/>
        <end position="332"/>
    </location>
</feature>
<feature type="region of interest" description="Disordered" evidence="4">
    <location>
        <begin position="313"/>
        <end position="352"/>
    </location>
</feature>
<organism evidence="7 8">
    <name type="scientific">Plantactinospora endophytica</name>
    <dbReference type="NCBI Taxonomy" id="673535"/>
    <lineage>
        <taxon>Bacteria</taxon>
        <taxon>Bacillati</taxon>
        <taxon>Actinomycetota</taxon>
        <taxon>Actinomycetes</taxon>
        <taxon>Micromonosporales</taxon>
        <taxon>Micromonosporaceae</taxon>
        <taxon>Plantactinospora</taxon>
    </lineage>
</organism>
<dbReference type="Pfam" id="PF00389">
    <property type="entry name" value="2-Hacid_dh"/>
    <property type="match status" value="1"/>
</dbReference>
<dbReference type="SUPFAM" id="SSF52283">
    <property type="entry name" value="Formate/glycerate dehydrogenase catalytic domain-like"/>
    <property type="match status" value="1"/>
</dbReference>
<name>A0ABQ4EBA6_9ACTN</name>
<dbReference type="CDD" id="cd12172">
    <property type="entry name" value="PGDH_like_2"/>
    <property type="match status" value="1"/>
</dbReference>
<dbReference type="SUPFAM" id="SSF51735">
    <property type="entry name" value="NAD(P)-binding Rossmann-fold domains"/>
    <property type="match status" value="1"/>
</dbReference>
<dbReference type="InterPro" id="IPR006140">
    <property type="entry name" value="D-isomer_DH_NAD-bd"/>
</dbReference>
<reference evidence="7 8" key="1">
    <citation type="submission" date="2021-01" db="EMBL/GenBank/DDBJ databases">
        <title>Whole genome shotgun sequence of Plantactinospora endophytica NBRC 110450.</title>
        <authorList>
            <person name="Komaki H."/>
            <person name="Tamura T."/>
        </authorList>
    </citation>
    <scope>NUCLEOTIDE SEQUENCE [LARGE SCALE GENOMIC DNA]</scope>
    <source>
        <strain evidence="7 8">NBRC 110450</strain>
    </source>
</reference>
<dbReference type="InterPro" id="IPR036291">
    <property type="entry name" value="NAD(P)-bd_dom_sf"/>
</dbReference>
<feature type="compositionally biased region" description="Gly residues" evidence="4">
    <location>
        <begin position="333"/>
        <end position="352"/>
    </location>
</feature>
<keyword evidence="8" id="KW-1185">Reference proteome</keyword>
<dbReference type="RefSeq" id="WP_203870368.1">
    <property type="nucleotide sequence ID" value="NZ_BONW01000041.1"/>
</dbReference>
<dbReference type="Pfam" id="PF02826">
    <property type="entry name" value="2-Hacid_dh_C"/>
    <property type="match status" value="1"/>
</dbReference>
<dbReference type="Proteomes" id="UP000646749">
    <property type="component" value="Unassembled WGS sequence"/>
</dbReference>
<gene>
    <name evidence="7" type="ORF">Pen02_69540</name>
</gene>
<dbReference type="InterPro" id="IPR006139">
    <property type="entry name" value="D-isomer_2_OHA_DH_cat_dom"/>
</dbReference>
<feature type="domain" description="D-isomer specific 2-hydroxyacid dehydrogenase NAD-binding" evidence="6">
    <location>
        <begin position="112"/>
        <end position="286"/>
    </location>
</feature>
<dbReference type="PANTHER" id="PTHR10996:SF283">
    <property type="entry name" value="GLYOXYLATE_HYDROXYPYRUVATE REDUCTASE B"/>
    <property type="match status" value="1"/>
</dbReference>
<evidence type="ECO:0000256" key="1">
    <source>
        <dbReference type="ARBA" id="ARBA00005854"/>
    </source>
</evidence>
<proteinExistence type="inferred from homology"/>